<proteinExistence type="predicted"/>
<dbReference type="Pfam" id="PF13690">
    <property type="entry name" value="CheX"/>
    <property type="match status" value="1"/>
</dbReference>
<evidence type="ECO:0000256" key="1">
    <source>
        <dbReference type="ARBA" id="ARBA00022500"/>
    </source>
</evidence>
<protein>
    <submittedName>
        <fullName evidence="3">Chemotaxis protein CheX</fullName>
    </submittedName>
</protein>
<dbReference type="CDD" id="cd17906">
    <property type="entry name" value="CheX"/>
    <property type="match status" value="1"/>
</dbReference>
<sequence length="159" mass="17450">MDNRLLDPFLKSTKDMLLQMASVSVKEHDDFKEQVTDIRSYGVTTLVTFVGKVKGRLLIDMEVSVASKIVKEVLGETLNDPKDSTYMGMVSELNNIIGGDAITHLNNEMSLGLRLASPAVFTGKDVIISIPKIQSSTLECMTEQGKLRINVAFERGGEA</sequence>
<dbReference type="STRING" id="69895.SAMN05192551_101320"/>
<dbReference type="AlphaFoldDB" id="A0A1I3AN71"/>
<organism evidence="3 4">
    <name type="scientific">Tindallia magadiensis</name>
    <dbReference type="NCBI Taxonomy" id="69895"/>
    <lineage>
        <taxon>Bacteria</taxon>
        <taxon>Bacillati</taxon>
        <taxon>Bacillota</taxon>
        <taxon>Clostridia</taxon>
        <taxon>Peptostreptococcales</taxon>
        <taxon>Tindalliaceae</taxon>
        <taxon>Tindallia</taxon>
    </lineage>
</organism>
<evidence type="ECO:0000259" key="2">
    <source>
        <dbReference type="Pfam" id="PF13690"/>
    </source>
</evidence>
<evidence type="ECO:0000313" key="3">
    <source>
        <dbReference type="EMBL" id="SFH51517.1"/>
    </source>
</evidence>
<dbReference type="RefSeq" id="WP_093368901.1">
    <property type="nucleotide sequence ID" value="NZ_FOQA01000001.1"/>
</dbReference>
<keyword evidence="1" id="KW-0145">Chemotaxis</keyword>
<dbReference type="PANTHER" id="PTHR39452">
    <property type="entry name" value="CHEY-P PHOSPHATASE CHEX"/>
    <property type="match status" value="1"/>
</dbReference>
<dbReference type="GO" id="GO:0006935">
    <property type="term" value="P:chemotaxis"/>
    <property type="evidence" value="ECO:0007669"/>
    <property type="project" value="UniProtKB-KW"/>
</dbReference>
<feature type="domain" description="Chemotaxis phosphatase CheX-like" evidence="2">
    <location>
        <begin position="43"/>
        <end position="132"/>
    </location>
</feature>
<dbReference type="Proteomes" id="UP000199287">
    <property type="component" value="Unassembled WGS sequence"/>
</dbReference>
<dbReference type="PANTHER" id="PTHR39452:SF1">
    <property type="entry name" value="CHEY-P PHOSPHATASE CHEX"/>
    <property type="match status" value="1"/>
</dbReference>
<dbReference type="InterPro" id="IPR028051">
    <property type="entry name" value="CheX-like_dom"/>
</dbReference>
<dbReference type="OrthoDB" id="9788100at2"/>
<dbReference type="EMBL" id="FOQA01000001">
    <property type="protein sequence ID" value="SFH51517.1"/>
    <property type="molecule type" value="Genomic_DNA"/>
</dbReference>
<dbReference type="InterPro" id="IPR038756">
    <property type="entry name" value="CheX-like"/>
</dbReference>
<accession>A0A1I3AN71</accession>
<dbReference type="SUPFAM" id="SSF103039">
    <property type="entry name" value="CheC-like"/>
    <property type="match status" value="1"/>
</dbReference>
<name>A0A1I3AN71_9FIRM</name>
<keyword evidence="4" id="KW-1185">Reference proteome</keyword>
<gene>
    <name evidence="3" type="ORF">SAMN05192551_101320</name>
</gene>
<dbReference type="Gene3D" id="3.40.1550.10">
    <property type="entry name" value="CheC-like"/>
    <property type="match status" value="1"/>
</dbReference>
<dbReference type="InterPro" id="IPR028976">
    <property type="entry name" value="CheC-like_sf"/>
</dbReference>
<evidence type="ECO:0000313" key="4">
    <source>
        <dbReference type="Proteomes" id="UP000199287"/>
    </source>
</evidence>
<reference evidence="4" key="1">
    <citation type="submission" date="2016-10" db="EMBL/GenBank/DDBJ databases">
        <authorList>
            <person name="Varghese N."/>
            <person name="Submissions S."/>
        </authorList>
    </citation>
    <scope>NUCLEOTIDE SEQUENCE [LARGE SCALE GENOMIC DNA]</scope>
    <source>
        <strain evidence="4">Z-7934</strain>
    </source>
</reference>